<feature type="transmembrane region" description="Helical" evidence="1">
    <location>
        <begin position="306"/>
        <end position="326"/>
    </location>
</feature>
<dbReference type="Proteomes" id="UP001055125">
    <property type="component" value="Unassembled WGS sequence"/>
</dbReference>
<organism evidence="2 3">
    <name type="scientific">Methylobacterium iners</name>
    <dbReference type="NCBI Taxonomy" id="418707"/>
    <lineage>
        <taxon>Bacteria</taxon>
        <taxon>Pseudomonadati</taxon>
        <taxon>Pseudomonadota</taxon>
        <taxon>Alphaproteobacteria</taxon>
        <taxon>Hyphomicrobiales</taxon>
        <taxon>Methylobacteriaceae</taxon>
        <taxon>Methylobacterium</taxon>
    </lineage>
</organism>
<feature type="transmembrane region" description="Helical" evidence="1">
    <location>
        <begin position="193"/>
        <end position="210"/>
    </location>
</feature>
<dbReference type="PANTHER" id="PTHR38592:SF3">
    <property type="entry name" value="BLL4819 PROTEIN"/>
    <property type="match status" value="1"/>
</dbReference>
<feature type="transmembrane region" description="Helical" evidence="1">
    <location>
        <begin position="332"/>
        <end position="352"/>
    </location>
</feature>
<name>A0ABQ4S270_9HYPH</name>
<dbReference type="EMBL" id="BPQP01000064">
    <property type="protein sequence ID" value="GJD96574.1"/>
    <property type="molecule type" value="Genomic_DNA"/>
</dbReference>
<evidence type="ECO:0000256" key="1">
    <source>
        <dbReference type="SAM" id="Phobius"/>
    </source>
</evidence>
<evidence type="ECO:0000313" key="3">
    <source>
        <dbReference type="Proteomes" id="UP001055125"/>
    </source>
</evidence>
<evidence type="ECO:0000313" key="2">
    <source>
        <dbReference type="EMBL" id="GJD96574.1"/>
    </source>
</evidence>
<keyword evidence="3" id="KW-1185">Reference proteome</keyword>
<feature type="transmembrane region" description="Helical" evidence="1">
    <location>
        <begin position="222"/>
        <end position="243"/>
    </location>
</feature>
<dbReference type="RefSeq" id="WP_238245672.1">
    <property type="nucleotide sequence ID" value="NZ_BPQP01000064.1"/>
</dbReference>
<feature type="transmembrane region" description="Helical" evidence="1">
    <location>
        <begin position="81"/>
        <end position="103"/>
    </location>
</feature>
<reference evidence="2" key="1">
    <citation type="journal article" date="2021" name="Front. Microbiol.">
        <title>Comprehensive Comparative Genomics and Phenotyping of Methylobacterium Species.</title>
        <authorList>
            <person name="Alessa O."/>
            <person name="Ogura Y."/>
            <person name="Fujitani Y."/>
            <person name="Takami H."/>
            <person name="Hayashi T."/>
            <person name="Sahin N."/>
            <person name="Tani A."/>
        </authorList>
    </citation>
    <scope>NUCLEOTIDE SEQUENCE</scope>
    <source>
        <strain evidence="2">DSM 19015</strain>
    </source>
</reference>
<dbReference type="InterPro" id="IPR014550">
    <property type="entry name" value="UCP028704_OpgC"/>
</dbReference>
<feature type="transmembrane region" description="Helical" evidence="1">
    <location>
        <begin position="135"/>
        <end position="156"/>
    </location>
</feature>
<gene>
    <name evidence="2" type="ORF">OCOJLMKI_3797</name>
</gene>
<dbReference type="PANTHER" id="PTHR38592">
    <property type="entry name" value="BLL4819 PROTEIN"/>
    <property type="match status" value="1"/>
</dbReference>
<feature type="transmembrane region" description="Helical" evidence="1">
    <location>
        <begin position="163"/>
        <end position="181"/>
    </location>
</feature>
<protein>
    <recommendedName>
        <fullName evidence="4">OpgC protein</fullName>
    </recommendedName>
</protein>
<keyword evidence="1" id="KW-0472">Membrane</keyword>
<accession>A0ABQ4S270</accession>
<keyword evidence="1" id="KW-0812">Transmembrane</keyword>
<keyword evidence="1" id="KW-1133">Transmembrane helix</keyword>
<dbReference type="Pfam" id="PF10129">
    <property type="entry name" value="OpgC_C"/>
    <property type="match status" value="1"/>
</dbReference>
<comment type="caution">
    <text evidence="2">The sequence shown here is derived from an EMBL/GenBank/DDBJ whole genome shotgun (WGS) entry which is preliminary data.</text>
</comment>
<evidence type="ECO:0008006" key="4">
    <source>
        <dbReference type="Google" id="ProtNLM"/>
    </source>
</evidence>
<reference evidence="2" key="2">
    <citation type="submission" date="2021-08" db="EMBL/GenBank/DDBJ databases">
        <authorList>
            <person name="Tani A."/>
            <person name="Ola A."/>
            <person name="Ogura Y."/>
            <person name="Katsura K."/>
            <person name="Hayashi T."/>
        </authorList>
    </citation>
    <scope>NUCLEOTIDE SEQUENCE</scope>
    <source>
        <strain evidence="2">DSM 19015</strain>
    </source>
</reference>
<sequence length="365" mass="40718">MREPNAIDFWRGLALVTIFVNHIPGNTFERYTYSQYGISDAAELFVFLAGWSIGIATRERDGRPEPRLRSVLRLLSRTVEVYRAQITIMALALAMIAGTALVLDNPLILEWHNAGGFFADPIQTTVGFVLLTHQLGFFNILPLYVVLLGMAPFFVLLARFNRLLALALSFGLYGLSLVMEWNFPSWPGEGDWFFDPLCWQLLLVLGFLAEDVSREAPRLRLWARRLMPLGIAIVVLGAILSVLELRPDPLRVPEPRLIFTFDKTYLSPARLVHFLGVLLAFQTVYGFVAGRIPALADYLAGLGRNSLAVFSMGSVLSLAAQLVRFWTGGGTLVDVLVVGFGLVGLSFTAWFVEWRSRRPRLPSSA</sequence>
<proteinExistence type="predicted"/>
<feature type="transmembrane region" description="Helical" evidence="1">
    <location>
        <begin position="271"/>
        <end position="294"/>
    </location>
</feature>
<dbReference type="PIRSF" id="PIRSF028704">
    <property type="entry name" value="UPC028704"/>
    <property type="match status" value="1"/>
</dbReference>